<keyword evidence="3" id="KW-1185">Reference proteome</keyword>
<dbReference type="EMBL" id="JAAVJD010000037">
    <property type="protein sequence ID" value="NJQ05448.1"/>
    <property type="molecule type" value="Genomic_DNA"/>
</dbReference>
<dbReference type="RefSeq" id="WP_167968733.1">
    <property type="nucleotide sequence ID" value="NZ_BHZG01000325.1"/>
</dbReference>
<dbReference type="PROSITE" id="PS51257">
    <property type="entry name" value="PROKAR_LIPOPROTEIN"/>
    <property type="match status" value="1"/>
</dbReference>
<sequence length="230" mass="24255">MTPKKSVLTAAMVGAFVLGATACGSDSGHFDGKAPEEIAEEARDAMTTLESVTISSDLVSQGQEVSLQASIASDGSCEGSFTAETMSAEFISIDGTEYLKADEEFWQGEGLDAAEVGGKWIQGPEGEMSLTGQFCDLDQILGEMSESEIEADDWESIDGETIDGTETVGIRNTEDADAGTTDLFIADSEDAYVLRSVRTGDVEGTVEFSDFNSDFDISAPADAIDMTELG</sequence>
<keyword evidence="1" id="KW-0732">Signal</keyword>
<proteinExistence type="predicted"/>
<reference evidence="2 3" key="1">
    <citation type="submission" date="2020-03" db="EMBL/GenBank/DDBJ databases">
        <title>Draft genome of Streptomyces sp. ventii, isolated from the Axial Seamount in the Pacific Ocean, and resequencing of the two type strains Streptomyces lonarensis strain NCL 716 and Streptomyces bohaiensis strain 11A07.</title>
        <authorList>
            <person name="Loughran R.M."/>
            <person name="Pfannmuller K.M."/>
            <person name="Wasson B.J."/>
            <person name="Deadmond M.C."/>
            <person name="Paddock B.E."/>
            <person name="Koyack M.J."/>
            <person name="Gallegos D.A."/>
            <person name="Mitchell E.A."/>
            <person name="Ushijima B."/>
            <person name="Saw J.H."/>
            <person name="Mcphail K.L."/>
            <person name="Videau P."/>
        </authorList>
    </citation>
    <scope>NUCLEOTIDE SEQUENCE [LARGE SCALE GENOMIC DNA]</scope>
    <source>
        <strain evidence="2 3">NCL716</strain>
    </source>
</reference>
<gene>
    <name evidence="2" type="ORF">HCN56_07625</name>
</gene>
<feature type="signal peptide" evidence="1">
    <location>
        <begin position="1"/>
        <end position="22"/>
    </location>
</feature>
<organism evidence="2 3">
    <name type="scientific">Streptomyces lonarensis</name>
    <dbReference type="NCBI Taxonomy" id="700599"/>
    <lineage>
        <taxon>Bacteria</taxon>
        <taxon>Bacillati</taxon>
        <taxon>Actinomycetota</taxon>
        <taxon>Actinomycetes</taxon>
        <taxon>Kitasatosporales</taxon>
        <taxon>Streptomycetaceae</taxon>
        <taxon>Streptomyces</taxon>
    </lineage>
</organism>
<comment type="caution">
    <text evidence="2">The sequence shown here is derived from an EMBL/GenBank/DDBJ whole genome shotgun (WGS) entry which is preliminary data.</text>
</comment>
<dbReference type="InterPro" id="IPR029046">
    <property type="entry name" value="LolA/LolB/LppX"/>
</dbReference>
<dbReference type="SUPFAM" id="SSF89392">
    <property type="entry name" value="Prokaryotic lipoproteins and lipoprotein localization factors"/>
    <property type="match status" value="1"/>
</dbReference>
<evidence type="ECO:0000313" key="2">
    <source>
        <dbReference type="EMBL" id="NJQ05448.1"/>
    </source>
</evidence>
<name>A0A7X6CZK6_9ACTN</name>
<dbReference type="Proteomes" id="UP000578686">
    <property type="component" value="Unassembled WGS sequence"/>
</dbReference>
<protein>
    <recommendedName>
        <fullName evidence="4">Lipoprotein</fullName>
    </recommendedName>
</protein>
<dbReference type="Gene3D" id="2.50.20.20">
    <property type="match status" value="1"/>
</dbReference>
<accession>A0A7X6CZK6</accession>
<evidence type="ECO:0008006" key="4">
    <source>
        <dbReference type="Google" id="ProtNLM"/>
    </source>
</evidence>
<evidence type="ECO:0000313" key="3">
    <source>
        <dbReference type="Proteomes" id="UP000578686"/>
    </source>
</evidence>
<feature type="chain" id="PRO_5038613140" description="Lipoprotein" evidence="1">
    <location>
        <begin position="23"/>
        <end position="230"/>
    </location>
</feature>
<evidence type="ECO:0000256" key="1">
    <source>
        <dbReference type="SAM" id="SignalP"/>
    </source>
</evidence>
<dbReference type="AlphaFoldDB" id="A0A7X6CZK6"/>